<accession>A0A4V2UWP9</accession>
<feature type="chain" id="PRO_5020975946" evidence="1">
    <location>
        <begin position="24"/>
        <end position="95"/>
    </location>
</feature>
<sequence length="95" mass="10263">MRVAPLLTLAAALSFAVVGAAEAQTSSSNSQKKRTIIVITKRSPLDAGTVVKPGSKSYLDYALPANYFFPNYGAMDNGFVPGRYPLPDRFYLPGY</sequence>
<organism evidence="2 3">
    <name type="scientific">Aquabacter spiritensis</name>
    <dbReference type="NCBI Taxonomy" id="933073"/>
    <lineage>
        <taxon>Bacteria</taxon>
        <taxon>Pseudomonadati</taxon>
        <taxon>Pseudomonadota</taxon>
        <taxon>Alphaproteobacteria</taxon>
        <taxon>Hyphomicrobiales</taxon>
        <taxon>Xanthobacteraceae</taxon>
        <taxon>Aquabacter</taxon>
    </lineage>
</organism>
<keyword evidence="3" id="KW-1185">Reference proteome</keyword>
<dbReference type="EMBL" id="SMAI01000022">
    <property type="protein sequence ID" value="TCT00548.1"/>
    <property type="molecule type" value="Genomic_DNA"/>
</dbReference>
<dbReference type="AlphaFoldDB" id="A0A4V2UWP9"/>
<keyword evidence="1" id="KW-0732">Signal</keyword>
<comment type="caution">
    <text evidence="2">The sequence shown here is derived from an EMBL/GenBank/DDBJ whole genome shotgun (WGS) entry which is preliminary data.</text>
</comment>
<evidence type="ECO:0000313" key="2">
    <source>
        <dbReference type="EMBL" id="TCT00548.1"/>
    </source>
</evidence>
<protein>
    <submittedName>
        <fullName evidence="2">Uncharacterized protein</fullName>
    </submittedName>
</protein>
<reference evidence="2 3" key="1">
    <citation type="submission" date="2019-03" db="EMBL/GenBank/DDBJ databases">
        <title>Genomic Encyclopedia of Type Strains, Phase IV (KMG-IV): sequencing the most valuable type-strain genomes for metagenomic binning, comparative biology and taxonomic classification.</title>
        <authorList>
            <person name="Goeker M."/>
        </authorList>
    </citation>
    <scope>NUCLEOTIDE SEQUENCE [LARGE SCALE GENOMIC DNA]</scope>
    <source>
        <strain evidence="2 3">DSM 9035</strain>
    </source>
</reference>
<evidence type="ECO:0000313" key="3">
    <source>
        <dbReference type="Proteomes" id="UP000294664"/>
    </source>
</evidence>
<proteinExistence type="predicted"/>
<dbReference type="Proteomes" id="UP000294664">
    <property type="component" value="Unassembled WGS sequence"/>
</dbReference>
<evidence type="ECO:0000256" key="1">
    <source>
        <dbReference type="SAM" id="SignalP"/>
    </source>
</evidence>
<dbReference type="RefSeq" id="WP_132036008.1">
    <property type="nucleotide sequence ID" value="NZ_SMAI01000022.1"/>
</dbReference>
<dbReference type="OrthoDB" id="8138536at2"/>
<gene>
    <name evidence="2" type="ORF">EDC64_12210</name>
</gene>
<name>A0A4V2UWP9_9HYPH</name>
<feature type="signal peptide" evidence="1">
    <location>
        <begin position="1"/>
        <end position="23"/>
    </location>
</feature>